<evidence type="ECO:0008006" key="10">
    <source>
        <dbReference type="Google" id="ProtNLM"/>
    </source>
</evidence>
<proteinExistence type="predicted"/>
<dbReference type="Pfam" id="PF16040">
    <property type="entry name" value="APD1-4_N"/>
    <property type="match status" value="1"/>
</dbReference>
<dbReference type="EMBL" id="QGNW01000683">
    <property type="protein sequence ID" value="RVW66194.1"/>
    <property type="molecule type" value="Genomic_DNA"/>
</dbReference>
<comment type="caution">
    <text evidence="8">The sequence shown here is derived from an EMBL/GenBank/DDBJ whole genome shotgun (WGS) entry which is preliminary data.</text>
</comment>
<keyword evidence="5" id="KW-1133">Transmembrane helix</keyword>
<evidence type="ECO:0000256" key="1">
    <source>
        <dbReference type="ARBA" id="ARBA00022723"/>
    </source>
</evidence>
<feature type="transmembrane region" description="Helical" evidence="5">
    <location>
        <begin position="381"/>
        <end position="399"/>
    </location>
</feature>
<name>A0A438G1W9_VITVI</name>
<evidence type="ECO:0000256" key="2">
    <source>
        <dbReference type="ARBA" id="ARBA00022771"/>
    </source>
</evidence>
<evidence type="ECO:0000256" key="4">
    <source>
        <dbReference type="SAM" id="MobiDB-lite"/>
    </source>
</evidence>
<dbReference type="PANTHER" id="PTHR46858">
    <property type="entry name" value="OS05G0521000 PROTEIN"/>
    <property type="match status" value="1"/>
</dbReference>
<accession>A0A438G1W9</accession>
<feature type="domain" description="E3 ubiquitin-protein ligase APD1-4 N-terminal" evidence="6">
    <location>
        <begin position="151"/>
        <end position="220"/>
    </location>
</feature>
<organism evidence="8 9">
    <name type="scientific">Vitis vinifera</name>
    <name type="common">Grape</name>
    <dbReference type="NCBI Taxonomy" id="29760"/>
    <lineage>
        <taxon>Eukaryota</taxon>
        <taxon>Viridiplantae</taxon>
        <taxon>Streptophyta</taxon>
        <taxon>Embryophyta</taxon>
        <taxon>Tracheophyta</taxon>
        <taxon>Spermatophyta</taxon>
        <taxon>Magnoliopsida</taxon>
        <taxon>eudicotyledons</taxon>
        <taxon>Gunneridae</taxon>
        <taxon>Pentapetalae</taxon>
        <taxon>rosids</taxon>
        <taxon>Vitales</taxon>
        <taxon>Vitaceae</taxon>
        <taxon>Viteae</taxon>
        <taxon>Vitis</taxon>
    </lineage>
</organism>
<dbReference type="InterPro" id="IPR032010">
    <property type="entry name" value="APD1-4_M"/>
</dbReference>
<sequence>MEESDHTQAVSAPSSSTLAVGASSSSSSSSPALGEPQGEQLEEPQGEQLEDGNDHRQFYLPPQEQQRQPSSVSYRVNISISDVATGEIRDDVWSCLVVLVTFWFFASMALILGFYGSANVQLGPHCSRLVKANSFFVQTIKVQEIDEPKPGPMLYGFYEPPPLDVENTWFETHDASVEANFHKEWIFFLNKGSEVDISYSVKAPRSSPLSLVIAQGRESLVEWIEDPSYPNTTLSWNIIYGSGKVQQEIFKSSYYYVAVGNLNSEEVKVQLNLTMKTFLYNTTKAYYKCSLGNRLCSLKLFLLRANAAVLTSPGHVLECTEWTVIVVQNLPGLLRSYRLMSSVCLPYPDIQPQELVMDLSLLLAGSSNDDWLIKMSYGPRWITYFVGSGAMTVLILLAFRACNTFQTIIGDGTGYQVGTGETEPERAPLLLPKDDDASSWGSSYDSISHDEEDLEEWLAVSSLEGNISKEGENNGNPRRLCVICCDAPRDCFFLPCGHCAACFTCGTSVDAIPSRLFYKMGELRLDWGNKGLIAGSMAMTTILSAVVVTIVLGVTFDHWLFLM</sequence>
<feature type="region of interest" description="Disordered" evidence="4">
    <location>
        <begin position="1"/>
        <end position="55"/>
    </location>
</feature>
<evidence type="ECO:0000313" key="9">
    <source>
        <dbReference type="Proteomes" id="UP000288805"/>
    </source>
</evidence>
<evidence type="ECO:0000256" key="5">
    <source>
        <dbReference type="SAM" id="Phobius"/>
    </source>
</evidence>
<evidence type="ECO:0000259" key="7">
    <source>
        <dbReference type="Pfam" id="PF16041"/>
    </source>
</evidence>
<dbReference type="GO" id="GO:0008270">
    <property type="term" value="F:zinc ion binding"/>
    <property type="evidence" value="ECO:0007669"/>
    <property type="project" value="UniProtKB-KW"/>
</dbReference>
<dbReference type="Gene3D" id="3.30.40.10">
    <property type="entry name" value="Zinc/RING finger domain, C3HC4 (zinc finger)"/>
    <property type="match status" value="1"/>
</dbReference>
<feature type="transmembrane region" description="Helical" evidence="5">
    <location>
        <begin position="532"/>
        <end position="556"/>
    </location>
</feature>
<keyword evidence="1" id="KW-0479">Metal-binding</keyword>
<evidence type="ECO:0000256" key="3">
    <source>
        <dbReference type="ARBA" id="ARBA00022833"/>
    </source>
</evidence>
<feature type="transmembrane region" description="Helical" evidence="5">
    <location>
        <begin position="92"/>
        <end position="116"/>
    </location>
</feature>
<keyword evidence="5" id="KW-0812">Transmembrane</keyword>
<evidence type="ECO:0000313" key="8">
    <source>
        <dbReference type="EMBL" id="RVW66194.1"/>
    </source>
</evidence>
<keyword evidence="3" id="KW-0862">Zinc</keyword>
<keyword evidence="2" id="KW-0863">Zinc-finger</keyword>
<protein>
    <recommendedName>
        <fullName evidence="10">E3 ubiquitin-protein ligase APD1-4 N-terminal domain-containing protein</fullName>
    </recommendedName>
</protein>
<feature type="domain" description="E3 ubiquitin-protein ligase APD1-4 middle" evidence="7">
    <location>
        <begin position="244"/>
        <end position="324"/>
    </location>
</feature>
<gene>
    <name evidence="8" type="ORF">CK203_047382</name>
</gene>
<evidence type="ECO:0000259" key="6">
    <source>
        <dbReference type="Pfam" id="PF16040"/>
    </source>
</evidence>
<keyword evidence="5" id="KW-0472">Membrane</keyword>
<feature type="domain" description="E3 ubiquitin-protein ligase APD1-4 middle" evidence="7">
    <location>
        <begin position="355"/>
        <end position="397"/>
    </location>
</feature>
<dbReference type="InterPro" id="IPR032008">
    <property type="entry name" value="APD1-4_N"/>
</dbReference>
<dbReference type="PANTHER" id="PTHR46858:SF11">
    <property type="entry name" value="LIGASE, PUTATIVE-RELATED"/>
    <property type="match status" value="1"/>
</dbReference>
<dbReference type="Proteomes" id="UP000288805">
    <property type="component" value="Unassembled WGS sequence"/>
</dbReference>
<feature type="compositionally biased region" description="Acidic residues" evidence="4">
    <location>
        <begin position="40"/>
        <end position="51"/>
    </location>
</feature>
<dbReference type="Pfam" id="PF13920">
    <property type="entry name" value="zf-C3HC4_3"/>
    <property type="match status" value="1"/>
</dbReference>
<feature type="compositionally biased region" description="Low complexity" evidence="4">
    <location>
        <begin position="14"/>
        <end position="39"/>
    </location>
</feature>
<dbReference type="InterPro" id="IPR013083">
    <property type="entry name" value="Znf_RING/FYVE/PHD"/>
</dbReference>
<dbReference type="Pfam" id="PF16041">
    <property type="entry name" value="APD1-4_M"/>
    <property type="match status" value="2"/>
</dbReference>
<reference evidence="8 9" key="1">
    <citation type="journal article" date="2018" name="PLoS Genet.">
        <title>Population sequencing reveals clonal diversity and ancestral inbreeding in the grapevine cultivar Chardonnay.</title>
        <authorList>
            <person name="Roach M.J."/>
            <person name="Johnson D.L."/>
            <person name="Bohlmann J."/>
            <person name="van Vuuren H.J."/>
            <person name="Jones S.J."/>
            <person name="Pretorius I.S."/>
            <person name="Schmidt S.A."/>
            <person name="Borneman A.R."/>
        </authorList>
    </citation>
    <scope>NUCLEOTIDE SEQUENCE [LARGE SCALE GENOMIC DNA]</scope>
    <source>
        <strain evidence="9">cv. Chardonnay</strain>
        <tissue evidence="8">Leaf</tissue>
    </source>
</reference>
<dbReference type="AlphaFoldDB" id="A0A438G1W9"/>